<sequence length="356" mass="37507">MSIALGMRRRGFTLVELLVVIAIIGVLIALLLPAVQQAREAARRMSCTNNLKQLGLACHNYADTFKTFPSGAVQSSSNGYVNAWSWGSLVLPQLEQNNLYDLMGVTKNSMNTPLSTAVNSATNLGMVAEIDAFRCPSDTASVLPSCRNVKNPTTGVAQTGCASGTSVRAFAGGTPTPVFLQTSTTNYVACSGVYDTQVFKNNGIIFNNSKTGFQSMTDGTSNTFLVGERAEYQGVGTWAGVAAMNANATSYNANSMGKVSVPPNYKDQTATTYGAAGTMWDGFSSNHPGGTQFAFGDGSVKFIAETINFGNSDIALTSIEAPSDPVNLSPTIPTPSVLGVYQKLGIRNDGQTIGEY</sequence>
<accession>A0A9X1MMF4</accession>
<dbReference type="PANTHER" id="PTHR30093">
    <property type="entry name" value="GENERAL SECRETION PATHWAY PROTEIN G"/>
    <property type="match status" value="1"/>
</dbReference>
<evidence type="ECO:0000313" key="3">
    <source>
        <dbReference type="EMBL" id="MCC9629496.1"/>
    </source>
</evidence>
<gene>
    <name evidence="3" type="ORF">LOC68_13970</name>
</gene>
<comment type="caution">
    <text evidence="3">The sequence shown here is derived from an EMBL/GenBank/DDBJ whole genome shotgun (WGS) entry which is preliminary data.</text>
</comment>
<name>A0A9X1MMF4_9BACT</name>
<dbReference type="Pfam" id="PF07963">
    <property type="entry name" value="N_methyl"/>
    <property type="match status" value="1"/>
</dbReference>
<dbReference type="SUPFAM" id="SSF54523">
    <property type="entry name" value="Pili subunits"/>
    <property type="match status" value="1"/>
</dbReference>
<dbReference type="NCBIfam" id="TIGR02532">
    <property type="entry name" value="IV_pilin_GFxxxE"/>
    <property type="match status" value="1"/>
</dbReference>
<dbReference type="InterPro" id="IPR011453">
    <property type="entry name" value="DUF1559"/>
</dbReference>
<dbReference type="PROSITE" id="PS00409">
    <property type="entry name" value="PROKAR_NTER_METHYL"/>
    <property type="match status" value="1"/>
</dbReference>
<dbReference type="Gene3D" id="3.30.700.10">
    <property type="entry name" value="Glycoprotein, Type 4 Pilin"/>
    <property type="match status" value="1"/>
</dbReference>
<evidence type="ECO:0000256" key="1">
    <source>
        <dbReference type="SAM" id="Phobius"/>
    </source>
</evidence>
<organism evidence="3 4">
    <name type="scientific">Blastopirellula sediminis</name>
    <dbReference type="NCBI Taxonomy" id="2894196"/>
    <lineage>
        <taxon>Bacteria</taxon>
        <taxon>Pseudomonadati</taxon>
        <taxon>Planctomycetota</taxon>
        <taxon>Planctomycetia</taxon>
        <taxon>Pirellulales</taxon>
        <taxon>Pirellulaceae</taxon>
        <taxon>Blastopirellula</taxon>
    </lineage>
</organism>
<dbReference type="EMBL" id="JAJKFT010000010">
    <property type="protein sequence ID" value="MCC9629496.1"/>
    <property type="molecule type" value="Genomic_DNA"/>
</dbReference>
<evidence type="ECO:0000259" key="2">
    <source>
        <dbReference type="Pfam" id="PF07596"/>
    </source>
</evidence>
<dbReference type="PANTHER" id="PTHR30093:SF2">
    <property type="entry name" value="TYPE II SECRETION SYSTEM PROTEIN H"/>
    <property type="match status" value="1"/>
</dbReference>
<keyword evidence="1" id="KW-0472">Membrane</keyword>
<keyword evidence="1" id="KW-1133">Transmembrane helix</keyword>
<proteinExistence type="predicted"/>
<protein>
    <submittedName>
        <fullName evidence="3">DUF1559 domain-containing protein</fullName>
    </submittedName>
</protein>
<dbReference type="AlphaFoldDB" id="A0A9X1MMF4"/>
<dbReference type="InterPro" id="IPR012902">
    <property type="entry name" value="N_methyl_site"/>
</dbReference>
<dbReference type="InterPro" id="IPR027558">
    <property type="entry name" value="Pre_pil_HX9DG_C"/>
</dbReference>
<dbReference type="RefSeq" id="WP_230219744.1">
    <property type="nucleotide sequence ID" value="NZ_JAJKFT010000010.1"/>
</dbReference>
<reference evidence="3" key="1">
    <citation type="submission" date="2021-11" db="EMBL/GenBank/DDBJ databases">
        <title>Genome sequence.</title>
        <authorList>
            <person name="Sun Q."/>
        </authorList>
    </citation>
    <scope>NUCLEOTIDE SEQUENCE</scope>
    <source>
        <strain evidence="3">JC732</strain>
    </source>
</reference>
<dbReference type="Pfam" id="PF07596">
    <property type="entry name" value="SBP_bac_10"/>
    <property type="match status" value="1"/>
</dbReference>
<keyword evidence="4" id="KW-1185">Reference proteome</keyword>
<keyword evidence="1" id="KW-0812">Transmembrane</keyword>
<evidence type="ECO:0000313" key="4">
    <source>
        <dbReference type="Proteomes" id="UP001139103"/>
    </source>
</evidence>
<dbReference type="Proteomes" id="UP001139103">
    <property type="component" value="Unassembled WGS sequence"/>
</dbReference>
<dbReference type="InterPro" id="IPR045584">
    <property type="entry name" value="Pilin-like"/>
</dbReference>
<dbReference type="NCBIfam" id="TIGR04294">
    <property type="entry name" value="pre_pil_HX9DG"/>
    <property type="match status" value="1"/>
</dbReference>
<feature type="domain" description="DUF1559" evidence="2">
    <location>
        <begin position="36"/>
        <end position="309"/>
    </location>
</feature>
<feature type="transmembrane region" description="Helical" evidence="1">
    <location>
        <begin position="12"/>
        <end position="35"/>
    </location>
</feature>